<dbReference type="Pfam" id="PF05199">
    <property type="entry name" value="GMC_oxred_C"/>
    <property type="match status" value="1"/>
</dbReference>
<accession>A0A0D0DUI0</accession>
<dbReference type="PROSITE" id="PS00624">
    <property type="entry name" value="GMC_OXRED_2"/>
    <property type="match status" value="1"/>
</dbReference>
<dbReference type="InterPro" id="IPR012132">
    <property type="entry name" value="GMC_OxRdtase"/>
</dbReference>
<dbReference type="GO" id="GO:0016614">
    <property type="term" value="F:oxidoreductase activity, acting on CH-OH group of donors"/>
    <property type="evidence" value="ECO:0007669"/>
    <property type="project" value="InterPro"/>
</dbReference>
<protein>
    <submittedName>
        <fullName evidence="7">Unplaced genomic scaffold scaffold_90, whole genome shotgun sequence</fullName>
    </submittedName>
</protein>
<evidence type="ECO:0000256" key="2">
    <source>
        <dbReference type="ARBA" id="ARBA00010790"/>
    </source>
</evidence>
<dbReference type="PROSITE" id="PS00623">
    <property type="entry name" value="GMC_OXRED_1"/>
    <property type="match status" value="1"/>
</dbReference>
<proteinExistence type="inferred from homology"/>
<evidence type="ECO:0000256" key="3">
    <source>
        <dbReference type="PIRSR" id="PIRSR000137-2"/>
    </source>
</evidence>
<evidence type="ECO:0000256" key="4">
    <source>
        <dbReference type="RuleBase" id="RU003968"/>
    </source>
</evidence>
<dbReference type="Proteomes" id="UP000054538">
    <property type="component" value="Unassembled WGS sequence"/>
</dbReference>
<keyword evidence="4" id="KW-0285">Flavoprotein</keyword>
<dbReference type="InParanoid" id="A0A0D0DUI0"/>
<gene>
    <name evidence="7" type="ORF">PAXRUDRAFT_135152</name>
</gene>
<reference evidence="8" key="2">
    <citation type="submission" date="2015-01" db="EMBL/GenBank/DDBJ databases">
        <title>Evolutionary Origins and Diversification of the Mycorrhizal Mutualists.</title>
        <authorList>
            <consortium name="DOE Joint Genome Institute"/>
            <consortium name="Mycorrhizal Genomics Consortium"/>
            <person name="Kohler A."/>
            <person name="Kuo A."/>
            <person name="Nagy L.G."/>
            <person name="Floudas D."/>
            <person name="Copeland A."/>
            <person name="Barry K.W."/>
            <person name="Cichocki N."/>
            <person name="Veneault-Fourrey C."/>
            <person name="LaButti K."/>
            <person name="Lindquist E.A."/>
            <person name="Lipzen A."/>
            <person name="Lundell T."/>
            <person name="Morin E."/>
            <person name="Murat C."/>
            <person name="Riley R."/>
            <person name="Ohm R."/>
            <person name="Sun H."/>
            <person name="Tunlid A."/>
            <person name="Henrissat B."/>
            <person name="Grigoriev I.V."/>
            <person name="Hibbett D.S."/>
            <person name="Martin F."/>
        </authorList>
    </citation>
    <scope>NUCLEOTIDE SEQUENCE [LARGE SCALE GENOMIC DNA]</scope>
    <source>
        <strain evidence="8">Ve08.2h10</strain>
    </source>
</reference>
<feature type="binding site" evidence="3">
    <location>
        <position position="235"/>
    </location>
    <ligand>
        <name>FAD</name>
        <dbReference type="ChEBI" id="CHEBI:57692"/>
    </ligand>
</feature>
<dbReference type="HOGENOM" id="CLU_002865_6_3_1"/>
<dbReference type="PIRSF" id="PIRSF000137">
    <property type="entry name" value="Alcohol_oxidase"/>
    <property type="match status" value="1"/>
</dbReference>
<dbReference type="PANTHER" id="PTHR11552:SF123">
    <property type="entry name" value="GMC OXIDOREDUCTASE (AFU_ORTHOLOGUE AFUA_2G01770)-RELATED"/>
    <property type="match status" value="1"/>
</dbReference>
<keyword evidence="8" id="KW-1185">Reference proteome</keyword>
<organism evidence="7 8">
    <name type="scientific">Paxillus rubicundulus Ve08.2h10</name>
    <dbReference type="NCBI Taxonomy" id="930991"/>
    <lineage>
        <taxon>Eukaryota</taxon>
        <taxon>Fungi</taxon>
        <taxon>Dikarya</taxon>
        <taxon>Basidiomycota</taxon>
        <taxon>Agaricomycotina</taxon>
        <taxon>Agaricomycetes</taxon>
        <taxon>Agaricomycetidae</taxon>
        <taxon>Boletales</taxon>
        <taxon>Paxilineae</taxon>
        <taxon>Paxillaceae</taxon>
        <taxon>Paxillus</taxon>
    </lineage>
</organism>
<comment type="similarity">
    <text evidence="2 4">Belongs to the GMC oxidoreductase family.</text>
</comment>
<dbReference type="GO" id="GO:0050660">
    <property type="term" value="F:flavin adenine dinucleotide binding"/>
    <property type="evidence" value="ECO:0007669"/>
    <property type="project" value="InterPro"/>
</dbReference>
<feature type="domain" description="Glucose-methanol-choline oxidoreductase N-terminal" evidence="6">
    <location>
        <begin position="267"/>
        <end position="281"/>
    </location>
</feature>
<evidence type="ECO:0000259" key="5">
    <source>
        <dbReference type="PROSITE" id="PS00623"/>
    </source>
</evidence>
<keyword evidence="3 4" id="KW-0274">FAD</keyword>
<evidence type="ECO:0000256" key="1">
    <source>
        <dbReference type="ARBA" id="ARBA00001974"/>
    </source>
</evidence>
<dbReference type="STRING" id="930991.A0A0D0DUI0"/>
<dbReference type="EMBL" id="KN824912">
    <property type="protein sequence ID" value="KIK97963.1"/>
    <property type="molecule type" value="Genomic_DNA"/>
</dbReference>
<comment type="cofactor">
    <cofactor evidence="1 3">
        <name>FAD</name>
        <dbReference type="ChEBI" id="CHEBI:57692"/>
    </cofactor>
</comment>
<dbReference type="AlphaFoldDB" id="A0A0D0DUI0"/>
<dbReference type="OrthoDB" id="269227at2759"/>
<feature type="binding site" evidence="3">
    <location>
        <position position="91"/>
    </location>
    <ligand>
        <name>FAD</name>
        <dbReference type="ChEBI" id="CHEBI:57692"/>
    </ligand>
</feature>
<dbReference type="PANTHER" id="PTHR11552">
    <property type="entry name" value="GLUCOSE-METHANOL-CHOLINE GMC OXIDOREDUCTASE"/>
    <property type="match status" value="1"/>
</dbReference>
<dbReference type="Pfam" id="PF00732">
    <property type="entry name" value="GMC_oxred_N"/>
    <property type="match status" value="1"/>
</dbReference>
<dbReference type="InterPro" id="IPR007867">
    <property type="entry name" value="GMC_OxRtase_C"/>
</dbReference>
<dbReference type="SUPFAM" id="SSF54373">
    <property type="entry name" value="FAD-linked reductases, C-terminal domain"/>
    <property type="match status" value="1"/>
</dbReference>
<feature type="domain" description="Glucose-methanol-choline oxidoreductase N-terminal" evidence="5">
    <location>
        <begin position="89"/>
        <end position="112"/>
    </location>
</feature>
<sequence>MDNSFPLLSDFIVVGGGTAGLVLARRLSEAGHSVHVLEAGAKIESLRAEEPAMPFDGSGGLNLKAAVSMPVRNFSAAEYGKSKVFMPVGKVLGGSSTLNLALWTRGDATDYNLIADMNNDPSWTFDSLKKYFKKSETFHPDSSKAFDKENYGDSGPIHVVPVGASNRGYSLTDYARRAYEAADFKYNGYGNDGNSLGFNELGQSTYPMDGGRQSSIKYIERLEAHNLHVSELQMVATIVFEDKKAIGVKTVDGVTYNARNEVLLCAGAFRSPAILQHSGIGDVSLLEQHGIPIVHHLPGVGQNLWDHPVVFLKWRLEEKHAKGVPEALRDDPKRLVEELTKYNQKQGGLFGGSAFDFSAWKNYSQACRRAIVLDEKRDDQTALSRPVHDYITSDRTPHAQFLMAYAYGFPPDNLAGCYISLLTIVSTPTSRGHVKIVSNDPSTSPECDPKWISTEVDRTIMKEAMKTANEVIMKMVDDEGSPVVVGEVDLVEDPPLIGFDEESLEKKLRMGVSTLYHYASAGTCAMAPLGSTNPLPVVDTDCRVHGVHGLRVVDASVFPVPISANTQAPVYALAEKVADAILREHPLAPS</sequence>
<name>A0A0D0DUI0_9AGAM</name>
<dbReference type="Gene3D" id="3.50.50.60">
    <property type="entry name" value="FAD/NAD(P)-binding domain"/>
    <property type="match status" value="1"/>
</dbReference>
<dbReference type="Gene3D" id="3.30.560.10">
    <property type="entry name" value="Glucose Oxidase, domain 3"/>
    <property type="match status" value="1"/>
</dbReference>
<dbReference type="InterPro" id="IPR036188">
    <property type="entry name" value="FAD/NAD-bd_sf"/>
</dbReference>
<evidence type="ECO:0000313" key="7">
    <source>
        <dbReference type="EMBL" id="KIK97963.1"/>
    </source>
</evidence>
<reference evidence="7 8" key="1">
    <citation type="submission" date="2014-04" db="EMBL/GenBank/DDBJ databases">
        <authorList>
            <consortium name="DOE Joint Genome Institute"/>
            <person name="Kuo A."/>
            <person name="Kohler A."/>
            <person name="Jargeat P."/>
            <person name="Nagy L.G."/>
            <person name="Floudas D."/>
            <person name="Copeland A."/>
            <person name="Barry K.W."/>
            <person name="Cichocki N."/>
            <person name="Veneault-Fourrey C."/>
            <person name="LaButti K."/>
            <person name="Lindquist E.A."/>
            <person name="Lipzen A."/>
            <person name="Lundell T."/>
            <person name="Morin E."/>
            <person name="Murat C."/>
            <person name="Sun H."/>
            <person name="Tunlid A."/>
            <person name="Henrissat B."/>
            <person name="Grigoriev I.V."/>
            <person name="Hibbett D.S."/>
            <person name="Martin F."/>
            <person name="Nordberg H.P."/>
            <person name="Cantor M.N."/>
            <person name="Hua S.X."/>
        </authorList>
    </citation>
    <scope>NUCLEOTIDE SEQUENCE [LARGE SCALE GENOMIC DNA]</scope>
    <source>
        <strain evidence="7 8">Ve08.2h10</strain>
    </source>
</reference>
<evidence type="ECO:0000259" key="6">
    <source>
        <dbReference type="PROSITE" id="PS00624"/>
    </source>
</evidence>
<dbReference type="SUPFAM" id="SSF51905">
    <property type="entry name" value="FAD/NAD(P)-binding domain"/>
    <property type="match status" value="1"/>
</dbReference>
<evidence type="ECO:0000313" key="8">
    <source>
        <dbReference type="Proteomes" id="UP000054538"/>
    </source>
</evidence>
<dbReference type="InterPro" id="IPR000172">
    <property type="entry name" value="GMC_OxRdtase_N"/>
</dbReference>